<evidence type="ECO:0000256" key="2">
    <source>
        <dbReference type="ARBA" id="ARBA00022679"/>
    </source>
</evidence>
<dbReference type="PRINTS" id="PR01100">
    <property type="entry name" value="SHIKIMTKNASE"/>
</dbReference>
<keyword evidence="7" id="KW-0479">Metal-binding</keyword>
<feature type="binding site" evidence="7">
    <location>
        <position position="78"/>
    </location>
    <ligand>
        <name>substrate</name>
    </ligand>
</feature>
<dbReference type="Gene3D" id="3.40.50.300">
    <property type="entry name" value="P-loop containing nucleotide triphosphate hydrolases"/>
    <property type="match status" value="1"/>
</dbReference>
<keyword evidence="2 7" id="KW-0808">Transferase</keyword>
<dbReference type="InterPro" id="IPR031322">
    <property type="entry name" value="Shikimate/glucono_kinase"/>
</dbReference>
<keyword evidence="1 7" id="KW-0028">Amino-acid biosynthesis</keyword>
<evidence type="ECO:0000256" key="4">
    <source>
        <dbReference type="ARBA" id="ARBA00022777"/>
    </source>
</evidence>
<sequence>MILASMDKLFLKSKTLMKRDETPDVKPVKGGEQIPEKKSKKVIALPVKIFLIGFMGSGKTHWGKIWAKNESLTFYDLDGRIKKAFKMSITEIFEKKGEEKFRELERYHLRKFESKKNFLLACGGGTPCFSDNMDWMKSQGKVFYLKAEPELLLQQVMHETEKRPVIKKVNPSELLFFIQKKLEEREPYYSQADVILNVDELNENSLSLFLTPTK</sequence>
<keyword evidence="5 7" id="KW-0067">ATP-binding</keyword>
<dbReference type="EC" id="2.7.1.71" evidence="7"/>
<feature type="binding site" evidence="7">
    <location>
        <position position="60"/>
    </location>
    <ligand>
        <name>Mg(2+)</name>
        <dbReference type="ChEBI" id="CHEBI:18420"/>
    </ligand>
</feature>
<comment type="subcellular location">
    <subcellularLocation>
        <location evidence="7">Cytoplasm</location>
    </subcellularLocation>
</comment>
<keyword evidence="9" id="KW-1185">Reference proteome</keyword>
<protein>
    <recommendedName>
        <fullName evidence="7">Shikimate kinase</fullName>
        <shortName evidence="7">SK</shortName>
        <ecNumber evidence="7">2.7.1.71</ecNumber>
    </recommendedName>
</protein>
<dbReference type="GO" id="GO:0005829">
    <property type="term" value="C:cytosol"/>
    <property type="evidence" value="ECO:0007669"/>
    <property type="project" value="TreeGrafter"/>
</dbReference>
<dbReference type="GO" id="GO:0008652">
    <property type="term" value="P:amino acid biosynthetic process"/>
    <property type="evidence" value="ECO:0007669"/>
    <property type="project" value="UniProtKB-KW"/>
</dbReference>
<comment type="subunit">
    <text evidence="7">Monomer.</text>
</comment>
<dbReference type="UniPathway" id="UPA00053">
    <property type="reaction ID" value="UER00088"/>
</dbReference>
<dbReference type="GO" id="GO:0000287">
    <property type="term" value="F:magnesium ion binding"/>
    <property type="evidence" value="ECO:0007669"/>
    <property type="project" value="UniProtKB-UniRule"/>
</dbReference>
<feature type="binding site" evidence="7">
    <location>
        <position position="124"/>
    </location>
    <ligand>
        <name>substrate</name>
    </ligand>
</feature>
<feature type="binding site" evidence="7">
    <location>
        <begin position="56"/>
        <end position="61"/>
    </location>
    <ligand>
        <name>ATP</name>
        <dbReference type="ChEBI" id="CHEBI:30616"/>
    </ligand>
</feature>
<feature type="binding site" evidence="7">
    <location>
        <position position="185"/>
    </location>
    <ligand>
        <name>substrate</name>
    </ligand>
</feature>
<dbReference type="Pfam" id="PF01202">
    <property type="entry name" value="SKI"/>
    <property type="match status" value="1"/>
</dbReference>
<keyword evidence="3 7" id="KW-0547">Nucleotide-binding</keyword>
<feature type="binding site" evidence="7">
    <location>
        <position position="102"/>
    </location>
    <ligand>
        <name>substrate</name>
    </ligand>
</feature>
<evidence type="ECO:0000256" key="6">
    <source>
        <dbReference type="ARBA" id="ARBA00023141"/>
    </source>
</evidence>
<comment type="cofactor">
    <cofactor evidence="7">
        <name>Mg(2+)</name>
        <dbReference type="ChEBI" id="CHEBI:18420"/>
    </cofactor>
    <text evidence="7">Binds 1 Mg(2+) ion per subunit.</text>
</comment>
<dbReference type="GO" id="GO:0009073">
    <property type="term" value="P:aromatic amino acid family biosynthetic process"/>
    <property type="evidence" value="ECO:0007669"/>
    <property type="project" value="UniProtKB-KW"/>
</dbReference>
<feature type="binding site" evidence="7">
    <location>
        <position position="163"/>
    </location>
    <ligand>
        <name>ATP</name>
        <dbReference type="ChEBI" id="CHEBI:30616"/>
    </ligand>
</feature>
<gene>
    <name evidence="7" type="primary">aroK</name>
    <name evidence="8" type="ORF">FW778_04560</name>
</gene>
<evidence type="ECO:0000313" key="8">
    <source>
        <dbReference type="EMBL" id="KAA9041313.1"/>
    </source>
</evidence>
<comment type="catalytic activity">
    <reaction evidence="7">
        <text>shikimate + ATP = 3-phosphoshikimate + ADP + H(+)</text>
        <dbReference type="Rhea" id="RHEA:13121"/>
        <dbReference type="ChEBI" id="CHEBI:15378"/>
        <dbReference type="ChEBI" id="CHEBI:30616"/>
        <dbReference type="ChEBI" id="CHEBI:36208"/>
        <dbReference type="ChEBI" id="CHEBI:145989"/>
        <dbReference type="ChEBI" id="CHEBI:456216"/>
        <dbReference type="EC" id="2.7.1.71"/>
    </reaction>
</comment>
<evidence type="ECO:0000313" key="9">
    <source>
        <dbReference type="Proteomes" id="UP000326903"/>
    </source>
</evidence>
<comment type="caution">
    <text evidence="7">Lacks conserved residue(s) required for the propagation of feature annotation.</text>
</comment>
<dbReference type="CDD" id="cd00464">
    <property type="entry name" value="SK"/>
    <property type="match status" value="1"/>
</dbReference>
<dbReference type="GO" id="GO:0004765">
    <property type="term" value="F:shikimate kinase activity"/>
    <property type="evidence" value="ECO:0007669"/>
    <property type="project" value="UniProtKB-UniRule"/>
</dbReference>
<keyword evidence="7" id="KW-0460">Magnesium</keyword>
<comment type="pathway">
    <text evidence="7">Metabolic intermediate biosynthesis; chorismate biosynthesis; chorismate from D-erythrose 4-phosphate and phosphoenolpyruvate: step 5/7.</text>
</comment>
<evidence type="ECO:0000256" key="1">
    <source>
        <dbReference type="ARBA" id="ARBA00022605"/>
    </source>
</evidence>
<keyword evidence="6 7" id="KW-0057">Aromatic amino acid biosynthesis</keyword>
<dbReference type="InterPro" id="IPR027417">
    <property type="entry name" value="P-loop_NTPase"/>
</dbReference>
<reference evidence="8 9" key="1">
    <citation type="submission" date="2019-09" db="EMBL/GenBank/DDBJ databases">
        <title>Draft genome sequence of Ginsengibacter sp. BR5-29.</title>
        <authorList>
            <person name="Im W.-T."/>
        </authorList>
    </citation>
    <scope>NUCLEOTIDE SEQUENCE [LARGE SCALE GENOMIC DNA]</scope>
    <source>
        <strain evidence="8 9">BR5-29</strain>
    </source>
</reference>
<comment type="similarity">
    <text evidence="7">Belongs to the shikimate kinase family.</text>
</comment>
<dbReference type="HAMAP" id="MF_00109">
    <property type="entry name" value="Shikimate_kinase"/>
    <property type="match status" value="1"/>
</dbReference>
<proteinExistence type="inferred from homology"/>
<dbReference type="EMBL" id="VYQF01000001">
    <property type="protein sequence ID" value="KAA9041313.1"/>
    <property type="molecule type" value="Genomic_DNA"/>
</dbReference>
<comment type="function">
    <text evidence="7">Catalyzes the specific phosphorylation of the 3-hydroxyl group of shikimic acid using ATP as a cosubstrate.</text>
</comment>
<dbReference type="PANTHER" id="PTHR21087">
    <property type="entry name" value="SHIKIMATE KINASE"/>
    <property type="match status" value="1"/>
</dbReference>
<keyword evidence="7" id="KW-0963">Cytoplasm</keyword>
<dbReference type="Proteomes" id="UP000326903">
    <property type="component" value="Unassembled WGS sequence"/>
</dbReference>
<evidence type="ECO:0000256" key="3">
    <source>
        <dbReference type="ARBA" id="ARBA00022741"/>
    </source>
</evidence>
<dbReference type="GO" id="GO:0009423">
    <property type="term" value="P:chorismate biosynthetic process"/>
    <property type="evidence" value="ECO:0007669"/>
    <property type="project" value="UniProtKB-UniRule"/>
</dbReference>
<name>A0A5J5ILR5_9BACT</name>
<dbReference type="InterPro" id="IPR000623">
    <property type="entry name" value="Shikimate_kinase/TSH1"/>
</dbReference>
<evidence type="ECO:0000256" key="7">
    <source>
        <dbReference type="HAMAP-Rule" id="MF_00109"/>
    </source>
</evidence>
<dbReference type="PANTHER" id="PTHR21087:SF16">
    <property type="entry name" value="SHIKIMATE KINASE 1, CHLOROPLASTIC"/>
    <property type="match status" value="1"/>
</dbReference>
<dbReference type="SUPFAM" id="SSF52540">
    <property type="entry name" value="P-loop containing nucleoside triphosphate hydrolases"/>
    <property type="match status" value="1"/>
</dbReference>
<comment type="caution">
    <text evidence="8">The sequence shown here is derived from an EMBL/GenBank/DDBJ whole genome shotgun (WGS) entry which is preliminary data.</text>
</comment>
<organism evidence="8 9">
    <name type="scientific">Ginsengibacter hankyongi</name>
    <dbReference type="NCBI Taxonomy" id="2607284"/>
    <lineage>
        <taxon>Bacteria</taxon>
        <taxon>Pseudomonadati</taxon>
        <taxon>Bacteroidota</taxon>
        <taxon>Chitinophagia</taxon>
        <taxon>Chitinophagales</taxon>
        <taxon>Chitinophagaceae</taxon>
        <taxon>Ginsengibacter</taxon>
    </lineage>
</organism>
<keyword evidence="4 7" id="KW-0418">Kinase</keyword>
<accession>A0A5J5ILR5</accession>
<dbReference type="AlphaFoldDB" id="A0A5J5ILR5"/>
<evidence type="ECO:0000256" key="5">
    <source>
        <dbReference type="ARBA" id="ARBA00022840"/>
    </source>
</evidence>
<dbReference type="GO" id="GO:0005524">
    <property type="term" value="F:ATP binding"/>
    <property type="evidence" value="ECO:0007669"/>
    <property type="project" value="UniProtKB-UniRule"/>
</dbReference>